<dbReference type="EMBL" id="JASCXX010000027">
    <property type="protein sequence ID" value="MDI6450990.1"/>
    <property type="molecule type" value="Genomic_DNA"/>
</dbReference>
<keyword evidence="1" id="KW-0812">Transmembrane</keyword>
<dbReference type="RefSeq" id="WP_349246399.1">
    <property type="nucleotide sequence ID" value="NZ_JASCXX010000027.1"/>
</dbReference>
<accession>A0AAW6TZD8</accession>
<dbReference type="Proteomes" id="UP001431776">
    <property type="component" value="Unassembled WGS sequence"/>
</dbReference>
<keyword evidence="3" id="KW-1185">Reference proteome</keyword>
<keyword evidence="1" id="KW-0472">Membrane</keyword>
<feature type="transmembrane region" description="Helical" evidence="1">
    <location>
        <begin position="42"/>
        <end position="65"/>
    </location>
</feature>
<evidence type="ECO:0000313" key="2">
    <source>
        <dbReference type="EMBL" id="MDI6450990.1"/>
    </source>
</evidence>
<name>A0AAW6TZD8_9BACT</name>
<comment type="caution">
    <text evidence="2">The sequence shown here is derived from an EMBL/GenBank/DDBJ whole genome shotgun (WGS) entry which is preliminary data.</text>
</comment>
<evidence type="ECO:0000313" key="3">
    <source>
        <dbReference type="Proteomes" id="UP001431776"/>
    </source>
</evidence>
<reference evidence="2" key="1">
    <citation type="submission" date="2023-05" db="EMBL/GenBank/DDBJ databases">
        <title>Anaerotaeda fermentans gen. nov., sp. nov., a novel anaerobic planctomycete of the new family within the order Sedimentisphaerales isolated from Taman Peninsula, Russia.</title>
        <authorList>
            <person name="Khomyakova M.A."/>
            <person name="Merkel A.Y."/>
            <person name="Slobodkin A.I."/>
        </authorList>
    </citation>
    <scope>NUCLEOTIDE SEQUENCE</scope>
    <source>
        <strain evidence="2">M17dextr</strain>
    </source>
</reference>
<organism evidence="2 3">
    <name type="scientific">Anaerobaca lacustris</name>
    <dbReference type="NCBI Taxonomy" id="3044600"/>
    <lineage>
        <taxon>Bacteria</taxon>
        <taxon>Pseudomonadati</taxon>
        <taxon>Planctomycetota</taxon>
        <taxon>Phycisphaerae</taxon>
        <taxon>Sedimentisphaerales</taxon>
        <taxon>Anaerobacaceae</taxon>
        <taxon>Anaerobaca</taxon>
    </lineage>
</organism>
<keyword evidence="1" id="KW-1133">Transmembrane helix</keyword>
<dbReference type="AlphaFoldDB" id="A0AAW6TZD8"/>
<evidence type="ECO:0000256" key="1">
    <source>
        <dbReference type="SAM" id="Phobius"/>
    </source>
</evidence>
<protein>
    <submittedName>
        <fullName evidence="2">Uncharacterized protein</fullName>
    </submittedName>
</protein>
<proteinExistence type="predicted"/>
<sequence length="80" mass="8607">MSVVLVLVLVWVLSAVLAYFCTEGAAMCCAKGSWDRSTREVAIVCSLLLGPIYLLIAAELLLLAAMGSGMAKETHPHYKH</sequence>
<gene>
    <name evidence="2" type="ORF">QJ522_18155</name>
</gene>